<dbReference type="OrthoDB" id="9782395at2"/>
<dbReference type="AlphaFoldDB" id="A0A1A9RZN0"/>
<dbReference type="GO" id="GO:0005886">
    <property type="term" value="C:plasma membrane"/>
    <property type="evidence" value="ECO:0007669"/>
    <property type="project" value="TreeGrafter"/>
</dbReference>
<reference evidence="3" key="1">
    <citation type="submission" date="2016-05" db="EMBL/GenBank/DDBJ databases">
        <title>Draft genome of Corynebacterium afermentans subsp. afermentans LCDC 88199T.</title>
        <authorList>
            <person name="Bernier A.-M."/>
            <person name="Bernard K."/>
        </authorList>
    </citation>
    <scope>NUCLEOTIDE SEQUENCE [LARGE SCALE GENOMIC DNA]</scope>
    <source>
        <strain evidence="3">NML02-A-017</strain>
    </source>
</reference>
<proteinExistence type="predicted"/>
<comment type="caution">
    <text evidence="2">The sequence shown here is derived from an EMBL/GenBank/DDBJ whole genome shotgun (WGS) entry which is preliminary data.</text>
</comment>
<dbReference type="PANTHER" id="PTHR30336:SF20">
    <property type="entry name" value="DUF218 DOMAIN-CONTAINING PROTEIN"/>
    <property type="match status" value="1"/>
</dbReference>
<evidence type="ECO:0000313" key="2">
    <source>
        <dbReference type="EMBL" id="OAM29358.1"/>
    </source>
</evidence>
<accession>A0A1A9RZN0</accession>
<dbReference type="PANTHER" id="PTHR30336">
    <property type="entry name" value="INNER MEMBRANE PROTEIN, PROBABLE PERMEASE"/>
    <property type="match status" value="1"/>
</dbReference>
<dbReference type="EMBL" id="LXSL01000014">
    <property type="protein sequence ID" value="OAM29358.1"/>
    <property type="molecule type" value="Genomic_DNA"/>
</dbReference>
<feature type="domain" description="DUF218" evidence="1">
    <location>
        <begin position="48"/>
        <end position="181"/>
    </location>
</feature>
<dbReference type="Pfam" id="PF02698">
    <property type="entry name" value="DUF218"/>
    <property type="match status" value="1"/>
</dbReference>
<keyword evidence="3" id="KW-1185">Reference proteome</keyword>
<dbReference type="STRING" id="1795827.A7P95_03880"/>
<dbReference type="Gene3D" id="3.40.50.620">
    <property type="entry name" value="HUPs"/>
    <property type="match status" value="1"/>
</dbReference>
<dbReference type="InterPro" id="IPR003848">
    <property type="entry name" value="DUF218"/>
</dbReference>
<dbReference type="CDD" id="cd06259">
    <property type="entry name" value="YdcF-like"/>
    <property type="match status" value="1"/>
</dbReference>
<gene>
    <name evidence="2" type="ORF">A7P95_03880</name>
</gene>
<dbReference type="InterPro" id="IPR014729">
    <property type="entry name" value="Rossmann-like_a/b/a_fold"/>
</dbReference>
<evidence type="ECO:0000313" key="3">
    <source>
        <dbReference type="Proteomes" id="UP000077885"/>
    </source>
</evidence>
<name>A0A1A9RZN0_9NEIS</name>
<sequence length="223" mass="25007">MLPFFRGSLLRQIWRGIKLCLILLLAQAAWCTWLVYRYSTRTAQRPADAAVVLGAAAWGKNPSPVFRERINHGITLYRNGLVRKLIFTGGTPKPGYMTEAEVGRRYARAHGVPSKDILLETTSRDTQQNLENTKILLYNNGLESIVIISDPYHLARAAAVADYVGLDYQTDPTPSSRYSGRNGAKFMVTEVLSLMAFQWWRVGETALEYGRDNLSFMSEGAAQ</sequence>
<dbReference type="RefSeq" id="WP_067591446.1">
    <property type="nucleotide sequence ID" value="NZ_LXSL01000014.1"/>
</dbReference>
<evidence type="ECO:0000259" key="1">
    <source>
        <dbReference type="Pfam" id="PF02698"/>
    </source>
</evidence>
<organism evidence="2 3">
    <name type="scientific">Eikenella longinqua</name>
    <dbReference type="NCBI Taxonomy" id="1795827"/>
    <lineage>
        <taxon>Bacteria</taxon>
        <taxon>Pseudomonadati</taxon>
        <taxon>Pseudomonadota</taxon>
        <taxon>Betaproteobacteria</taxon>
        <taxon>Neisseriales</taxon>
        <taxon>Neisseriaceae</taxon>
        <taxon>Eikenella</taxon>
    </lineage>
</organism>
<protein>
    <submittedName>
        <fullName evidence="2">Multidrug MFS transporter</fullName>
    </submittedName>
</protein>
<dbReference type="Proteomes" id="UP000077885">
    <property type="component" value="Unassembled WGS sequence"/>
</dbReference>
<dbReference type="InterPro" id="IPR051599">
    <property type="entry name" value="Cell_Envelope_Assoc"/>
</dbReference>